<sequence length="198" mass="21039">MTYLERMQQQVPYVANAQQAPQQLQQQAKHLCWQLNQLDPTCQTARQALMTTLFGTVQANTFVMANFNCDYGFNIHFQGFAYVNDNCTILDTSPVIIGAGAFLAPGVVLACAGHALVAEQRAQGVSTSAPITLAENVWLGANTVVAGGVTIGAGSVIGANSFVNRDIPAGVVAVGSPCQVLRPVTAADRLQVEQFDIK</sequence>
<dbReference type="OrthoDB" id="9812571at2"/>
<dbReference type="EC" id="2.3.1.-" evidence="5"/>
<keyword evidence="2 5" id="KW-0808">Transferase</keyword>
<dbReference type="InterPro" id="IPR011004">
    <property type="entry name" value="Trimer_LpxA-like_sf"/>
</dbReference>
<evidence type="ECO:0000256" key="4">
    <source>
        <dbReference type="ARBA" id="ARBA00023315"/>
    </source>
</evidence>
<dbReference type="EMBL" id="AZDA01000003">
    <property type="protein sequence ID" value="KRK40777.1"/>
    <property type="molecule type" value="Genomic_DNA"/>
</dbReference>
<dbReference type="AlphaFoldDB" id="A0A0R1H463"/>
<dbReference type="CDD" id="cd03357">
    <property type="entry name" value="LbH_MAT_GAT"/>
    <property type="match status" value="1"/>
</dbReference>
<evidence type="ECO:0000256" key="1">
    <source>
        <dbReference type="ARBA" id="ARBA00007274"/>
    </source>
</evidence>
<dbReference type="Proteomes" id="UP000051461">
    <property type="component" value="Unassembled WGS sequence"/>
</dbReference>
<gene>
    <name evidence="7" type="ORF">FC07_GL002526</name>
</gene>
<evidence type="ECO:0000256" key="3">
    <source>
        <dbReference type="ARBA" id="ARBA00022737"/>
    </source>
</evidence>
<keyword evidence="4 5" id="KW-0012">Acyltransferase</keyword>
<keyword evidence="3" id="KW-0677">Repeat</keyword>
<dbReference type="Gene3D" id="2.160.10.10">
    <property type="entry name" value="Hexapeptide repeat proteins"/>
    <property type="match status" value="1"/>
</dbReference>
<protein>
    <recommendedName>
        <fullName evidence="5">Acetyltransferase</fullName>
        <ecNumber evidence="5">2.3.1.-</ecNumber>
    </recommendedName>
</protein>
<dbReference type="InterPro" id="IPR001451">
    <property type="entry name" value="Hexapep"/>
</dbReference>
<evidence type="ECO:0000313" key="8">
    <source>
        <dbReference type="Proteomes" id="UP000051461"/>
    </source>
</evidence>
<dbReference type="PANTHER" id="PTHR43017:SF1">
    <property type="entry name" value="ACETYLTRANSFERASE YJL218W-RELATED"/>
    <property type="match status" value="1"/>
</dbReference>
<organism evidence="7 8">
    <name type="scientific">Loigolactobacillus bifermentans DSM 20003</name>
    <dbReference type="NCBI Taxonomy" id="1423726"/>
    <lineage>
        <taxon>Bacteria</taxon>
        <taxon>Bacillati</taxon>
        <taxon>Bacillota</taxon>
        <taxon>Bacilli</taxon>
        <taxon>Lactobacillales</taxon>
        <taxon>Lactobacillaceae</taxon>
        <taxon>Loigolactobacillus</taxon>
    </lineage>
</organism>
<dbReference type="InterPro" id="IPR018357">
    <property type="entry name" value="Hexapep_transf_CS"/>
</dbReference>
<feature type="domain" description="Maltose/galactoside acetyltransferase" evidence="6">
    <location>
        <begin position="4"/>
        <end position="59"/>
    </location>
</feature>
<accession>A0A0R1H463</accession>
<proteinExistence type="inferred from homology"/>
<dbReference type="SMART" id="SM01266">
    <property type="entry name" value="Mac"/>
    <property type="match status" value="1"/>
</dbReference>
<keyword evidence="8" id="KW-1185">Reference proteome</keyword>
<dbReference type="SUPFAM" id="SSF51161">
    <property type="entry name" value="Trimeric LpxA-like enzymes"/>
    <property type="match status" value="1"/>
</dbReference>
<name>A0A0R1H463_9LACO</name>
<dbReference type="STRING" id="1423726.FC07_GL002526"/>
<evidence type="ECO:0000259" key="6">
    <source>
        <dbReference type="SMART" id="SM01266"/>
    </source>
</evidence>
<dbReference type="InterPro" id="IPR024688">
    <property type="entry name" value="Mac_dom"/>
</dbReference>
<evidence type="ECO:0000256" key="2">
    <source>
        <dbReference type="ARBA" id="ARBA00022679"/>
    </source>
</evidence>
<evidence type="ECO:0000313" key="7">
    <source>
        <dbReference type="EMBL" id="KRK40777.1"/>
    </source>
</evidence>
<evidence type="ECO:0000256" key="5">
    <source>
        <dbReference type="RuleBase" id="RU367021"/>
    </source>
</evidence>
<dbReference type="InterPro" id="IPR039369">
    <property type="entry name" value="LacA-like"/>
</dbReference>
<comment type="similarity">
    <text evidence="1 5">Belongs to the transferase hexapeptide repeat family.</text>
</comment>
<dbReference type="PROSITE" id="PS00101">
    <property type="entry name" value="HEXAPEP_TRANSFERASES"/>
    <property type="match status" value="1"/>
</dbReference>
<dbReference type="GO" id="GO:0008870">
    <property type="term" value="F:galactoside O-acetyltransferase activity"/>
    <property type="evidence" value="ECO:0007669"/>
    <property type="project" value="TreeGrafter"/>
</dbReference>
<reference evidence="7 8" key="1">
    <citation type="journal article" date="2015" name="Genome Announc.">
        <title>Expanding the biotechnology potential of lactobacilli through comparative genomics of 213 strains and associated genera.</title>
        <authorList>
            <person name="Sun Z."/>
            <person name="Harris H.M."/>
            <person name="McCann A."/>
            <person name="Guo C."/>
            <person name="Argimon S."/>
            <person name="Zhang W."/>
            <person name="Yang X."/>
            <person name="Jeffery I.B."/>
            <person name="Cooney J.C."/>
            <person name="Kagawa T.F."/>
            <person name="Liu W."/>
            <person name="Song Y."/>
            <person name="Salvetti E."/>
            <person name="Wrobel A."/>
            <person name="Rasinkangas P."/>
            <person name="Parkhill J."/>
            <person name="Rea M.C."/>
            <person name="O'Sullivan O."/>
            <person name="Ritari J."/>
            <person name="Douillard F.P."/>
            <person name="Paul Ross R."/>
            <person name="Yang R."/>
            <person name="Briner A.E."/>
            <person name="Felis G.E."/>
            <person name="de Vos W.M."/>
            <person name="Barrangou R."/>
            <person name="Klaenhammer T.R."/>
            <person name="Caufield P.W."/>
            <person name="Cui Y."/>
            <person name="Zhang H."/>
            <person name="O'Toole P.W."/>
        </authorList>
    </citation>
    <scope>NUCLEOTIDE SEQUENCE [LARGE SCALE GENOMIC DNA]</scope>
    <source>
        <strain evidence="7 8">DSM 20003</strain>
    </source>
</reference>
<comment type="caution">
    <text evidence="7">The sequence shown here is derived from an EMBL/GenBank/DDBJ whole genome shotgun (WGS) entry which is preliminary data.</text>
</comment>
<dbReference type="PATRIC" id="fig|1423726.3.peg.2620"/>
<dbReference type="RefSeq" id="WP_057903212.1">
    <property type="nucleotide sequence ID" value="NZ_AZDA01000003.1"/>
</dbReference>
<dbReference type="Pfam" id="PF00132">
    <property type="entry name" value="Hexapep"/>
    <property type="match status" value="1"/>
</dbReference>
<dbReference type="PANTHER" id="PTHR43017">
    <property type="entry name" value="GALACTOSIDE O-ACETYLTRANSFERASE"/>
    <property type="match status" value="1"/>
</dbReference>
<dbReference type="Pfam" id="PF12464">
    <property type="entry name" value="Mac"/>
    <property type="match status" value="1"/>
</dbReference>